<evidence type="ECO:0000256" key="1">
    <source>
        <dbReference type="ARBA" id="ARBA00009437"/>
    </source>
</evidence>
<keyword evidence="4" id="KW-0804">Transcription</keyword>
<comment type="similarity">
    <text evidence="1">Belongs to the LysR transcriptional regulatory family.</text>
</comment>
<dbReference type="EMBL" id="SMZO01000041">
    <property type="protein sequence ID" value="TDL85623.1"/>
    <property type="molecule type" value="Genomic_DNA"/>
</dbReference>
<reference evidence="6 7" key="1">
    <citation type="submission" date="2019-03" db="EMBL/GenBank/DDBJ databases">
        <title>Rhodobacteraceae bacterium SM1902, a new member of the family Rhodobacteraceae isolated from Yantai.</title>
        <authorList>
            <person name="Sun Y."/>
        </authorList>
    </citation>
    <scope>NUCLEOTIDE SEQUENCE [LARGE SCALE GENOMIC DNA]</scope>
    <source>
        <strain evidence="6 7">SM1902</strain>
    </source>
</reference>
<dbReference type="PROSITE" id="PS50931">
    <property type="entry name" value="HTH_LYSR"/>
    <property type="match status" value="1"/>
</dbReference>
<keyword evidence="7" id="KW-1185">Reference proteome</keyword>
<evidence type="ECO:0000256" key="4">
    <source>
        <dbReference type="ARBA" id="ARBA00023163"/>
    </source>
</evidence>
<dbReference type="Pfam" id="PF03466">
    <property type="entry name" value="LysR_substrate"/>
    <property type="match status" value="1"/>
</dbReference>
<dbReference type="InterPro" id="IPR050950">
    <property type="entry name" value="HTH-type_LysR_regulators"/>
</dbReference>
<accession>A0A4R6AUN0</accession>
<dbReference type="SUPFAM" id="SSF46785">
    <property type="entry name" value="Winged helix' DNA-binding domain"/>
    <property type="match status" value="1"/>
</dbReference>
<organism evidence="6 7">
    <name type="scientific">Meridianimarinicoccus aquatilis</name>
    <dbReference type="NCBI Taxonomy" id="2552766"/>
    <lineage>
        <taxon>Bacteria</taxon>
        <taxon>Pseudomonadati</taxon>
        <taxon>Pseudomonadota</taxon>
        <taxon>Alphaproteobacteria</taxon>
        <taxon>Rhodobacterales</taxon>
        <taxon>Paracoccaceae</taxon>
        <taxon>Meridianimarinicoccus</taxon>
    </lineage>
</organism>
<dbReference type="InterPro" id="IPR000847">
    <property type="entry name" value="LysR_HTH_N"/>
</dbReference>
<dbReference type="InterPro" id="IPR036390">
    <property type="entry name" value="WH_DNA-bd_sf"/>
</dbReference>
<dbReference type="PRINTS" id="PR00039">
    <property type="entry name" value="HTHLYSR"/>
</dbReference>
<dbReference type="AlphaFoldDB" id="A0A4R6AUN0"/>
<comment type="caution">
    <text evidence="6">The sequence shown here is derived from an EMBL/GenBank/DDBJ whole genome shotgun (WGS) entry which is preliminary data.</text>
</comment>
<dbReference type="RefSeq" id="WP_133343706.1">
    <property type="nucleotide sequence ID" value="NZ_SMZO01000041.1"/>
</dbReference>
<evidence type="ECO:0000259" key="5">
    <source>
        <dbReference type="PROSITE" id="PS50931"/>
    </source>
</evidence>
<dbReference type="GO" id="GO:0003677">
    <property type="term" value="F:DNA binding"/>
    <property type="evidence" value="ECO:0007669"/>
    <property type="project" value="UniProtKB-KW"/>
</dbReference>
<dbReference type="GO" id="GO:0005829">
    <property type="term" value="C:cytosol"/>
    <property type="evidence" value="ECO:0007669"/>
    <property type="project" value="TreeGrafter"/>
</dbReference>
<feature type="domain" description="HTH lysR-type" evidence="5">
    <location>
        <begin position="1"/>
        <end position="58"/>
    </location>
</feature>
<dbReference type="InterPro" id="IPR005119">
    <property type="entry name" value="LysR_subst-bd"/>
</dbReference>
<evidence type="ECO:0000256" key="3">
    <source>
        <dbReference type="ARBA" id="ARBA00023125"/>
    </source>
</evidence>
<keyword evidence="2" id="KW-0805">Transcription regulation</keyword>
<dbReference type="FunFam" id="1.10.10.10:FF:000001">
    <property type="entry name" value="LysR family transcriptional regulator"/>
    <property type="match status" value="1"/>
</dbReference>
<dbReference type="PANTHER" id="PTHR30419">
    <property type="entry name" value="HTH-TYPE TRANSCRIPTIONAL REGULATOR YBHD"/>
    <property type="match status" value="1"/>
</dbReference>
<gene>
    <name evidence="6" type="ORF">E2L05_15020</name>
</gene>
<dbReference type="Gene3D" id="3.40.190.290">
    <property type="match status" value="1"/>
</dbReference>
<sequence>MDLKDMRCVEAIAETGSFVRAAEKLNMSQPSVSARVRSLEAKLGATLFLREPRGVVLTPEGAELLVHARRIRLQFREAEDDMAAFQRSPVGLVRLGLPTSLTASLAVPLLERCQAELPNVKLRIVESMSGYLAQWLREEKIDFALTFGASAPDLNILPLAREALLLVGSTAAAVAELTDDDGSVPMRRLANIPLILPGPEHGLRSLIEDQARQQAVPLNVKIEIDALGEIRRLVARDMGYTIMSSAAYADGDLYDLGAALIRRPSISRVINLATLAGRAQSRALKAVYQFVQLAVEDLVDQKEHFSGVSE</sequence>
<keyword evidence="3" id="KW-0238">DNA-binding</keyword>
<dbReference type="SUPFAM" id="SSF53850">
    <property type="entry name" value="Periplasmic binding protein-like II"/>
    <property type="match status" value="1"/>
</dbReference>
<evidence type="ECO:0000313" key="6">
    <source>
        <dbReference type="EMBL" id="TDL85623.1"/>
    </source>
</evidence>
<dbReference type="InterPro" id="IPR036388">
    <property type="entry name" value="WH-like_DNA-bd_sf"/>
</dbReference>
<evidence type="ECO:0000256" key="2">
    <source>
        <dbReference type="ARBA" id="ARBA00023015"/>
    </source>
</evidence>
<dbReference type="Proteomes" id="UP000294562">
    <property type="component" value="Unassembled WGS sequence"/>
</dbReference>
<name>A0A4R6AUN0_9RHOB</name>
<protein>
    <submittedName>
        <fullName evidence="6">LysR family transcriptional regulator</fullName>
    </submittedName>
</protein>
<evidence type="ECO:0000313" key="7">
    <source>
        <dbReference type="Proteomes" id="UP000294562"/>
    </source>
</evidence>
<dbReference type="Gene3D" id="1.10.10.10">
    <property type="entry name" value="Winged helix-like DNA-binding domain superfamily/Winged helix DNA-binding domain"/>
    <property type="match status" value="1"/>
</dbReference>
<proteinExistence type="inferred from homology"/>
<dbReference type="GO" id="GO:0003700">
    <property type="term" value="F:DNA-binding transcription factor activity"/>
    <property type="evidence" value="ECO:0007669"/>
    <property type="project" value="InterPro"/>
</dbReference>
<dbReference type="Pfam" id="PF00126">
    <property type="entry name" value="HTH_1"/>
    <property type="match status" value="1"/>
</dbReference>
<dbReference type="OrthoDB" id="8479357at2"/>